<dbReference type="EMBL" id="JAGETZ010000005">
    <property type="protein sequence ID" value="MBO2010120.1"/>
    <property type="molecule type" value="Genomic_DNA"/>
</dbReference>
<proteinExistence type="predicted"/>
<dbReference type="RefSeq" id="WP_208175751.1">
    <property type="nucleotide sequence ID" value="NZ_JAGETZ010000005.1"/>
</dbReference>
<feature type="domain" description="Sulfatase-modifying factor enzyme-like" evidence="2">
    <location>
        <begin position="201"/>
        <end position="414"/>
    </location>
</feature>
<feature type="chain" id="PRO_5047447565" evidence="1">
    <location>
        <begin position="20"/>
        <end position="515"/>
    </location>
</feature>
<sequence length="515" mass="55056">MKRFFSLLALLCTALIGRANNVQITGVTTTVAGSTTTVNLNISWENSWRGGPANNYDAVWVFIKYYDDNNIWQPLKMTGNNVTAPSGLTVDIASDKAGAFVYRSTDGSGSIASSSISIGVEQKAGSFDVKAFALEMVYIPQGPFWAGYNNSIGAYNYGDGSSLAPLLINSAFPPAMGNAPGQLWDPRGTGTLNSSFPTGYNAYYIMKYELSQAGYRDFLNSISYNNSDFLKERSDLTGTNYLTIGTKLFPTGVRNNLKVRSSSINVGYVGADANNNANTSAANWNEANDGEWTACGSLYWSDAAAFLDWACLRPLTELEYEKAANGPDVQVYPRFATGTYIIPPTGAIASAYTSAESQVRTSTTNYINTSDGTILAPLRSGYAADATSDRKRSGGSYYGVMDLSGNLWEYCVTTSNAAGRSFRGNVGDGILSITEGRANQNSWPGVKNTVTSANTTGEVLKEYVAGIGMKGGSFVDSYQAAVTSILQDPIAPGSPSGPPNRFAYRGYGCRGVRQP</sequence>
<dbReference type="InterPro" id="IPR042095">
    <property type="entry name" value="SUMF_sf"/>
</dbReference>
<accession>A0ABS3QHC1</accession>
<name>A0ABS3QHC1_9BACT</name>
<dbReference type="InterPro" id="IPR005532">
    <property type="entry name" value="SUMF_dom"/>
</dbReference>
<evidence type="ECO:0000313" key="3">
    <source>
        <dbReference type="EMBL" id="MBO2010120.1"/>
    </source>
</evidence>
<keyword evidence="1" id="KW-0732">Signal</keyword>
<comment type="caution">
    <text evidence="3">The sequence shown here is derived from an EMBL/GenBank/DDBJ whole genome shotgun (WGS) entry which is preliminary data.</text>
</comment>
<dbReference type="SUPFAM" id="SSF56436">
    <property type="entry name" value="C-type lectin-like"/>
    <property type="match status" value="1"/>
</dbReference>
<evidence type="ECO:0000256" key="1">
    <source>
        <dbReference type="SAM" id="SignalP"/>
    </source>
</evidence>
<dbReference type="InterPro" id="IPR016187">
    <property type="entry name" value="CTDL_fold"/>
</dbReference>
<protein>
    <submittedName>
        <fullName evidence="3">SUMF1/EgtB/PvdO family nonheme iron enzyme</fullName>
    </submittedName>
</protein>
<reference evidence="3 4" key="1">
    <citation type="submission" date="2021-03" db="EMBL/GenBank/DDBJ databases">
        <authorList>
            <person name="Kim M.K."/>
        </authorList>
    </citation>
    <scope>NUCLEOTIDE SEQUENCE [LARGE SCALE GENOMIC DNA]</scope>
    <source>
        <strain evidence="3 4">BT442</strain>
    </source>
</reference>
<dbReference type="Pfam" id="PF03781">
    <property type="entry name" value="FGE-sulfatase"/>
    <property type="match status" value="1"/>
</dbReference>
<dbReference type="Proteomes" id="UP000664369">
    <property type="component" value="Unassembled WGS sequence"/>
</dbReference>
<evidence type="ECO:0000313" key="4">
    <source>
        <dbReference type="Proteomes" id="UP000664369"/>
    </source>
</evidence>
<organism evidence="3 4">
    <name type="scientific">Hymenobacter negativus</name>
    <dbReference type="NCBI Taxonomy" id="2795026"/>
    <lineage>
        <taxon>Bacteria</taxon>
        <taxon>Pseudomonadati</taxon>
        <taxon>Bacteroidota</taxon>
        <taxon>Cytophagia</taxon>
        <taxon>Cytophagales</taxon>
        <taxon>Hymenobacteraceae</taxon>
        <taxon>Hymenobacter</taxon>
    </lineage>
</organism>
<feature type="signal peptide" evidence="1">
    <location>
        <begin position="1"/>
        <end position="19"/>
    </location>
</feature>
<evidence type="ECO:0000259" key="2">
    <source>
        <dbReference type="Pfam" id="PF03781"/>
    </source>
</evidence>
<dbReference type="Gene3D" id="3.90.1580.10">
    <property type="entry name" value="paralog of FGE (formylglycine-generating enzyme)"/>
    <property type="match status" value="1"/>
</dbReference>
<gene>
    <name evidence="3" type="ORF">J4E00_13735</name>
</gene>
<keyword evidence="4" id="KW-1185">Reference proteome</keyword>